<dbReference type="Pfam" id="PF13519">
    <property type="entry name" value="VWA_2"/>
    <property type="match status" value="1"/>
</dbReference>
<dbReference type="SUPFAM" id="SSF53300">
    <property type="entry name" value="vWA-like"/>
    <property type="match status" value="1"/>
</dbReference>
<keyword evidence="8" id="KW-1185">Reference proteome</keyword>
<dbReference type="InterPro" id="IPR036465">
    <property type="entry name" value="vWFA_dom_sf"/>
</dbReference>
<dbReference type="EMBL" id="BSDR01000001">
    <property type="protein sequence ID" value="GLI35701.1"/>
    <property type="molecule type" value="Genomic_DNA"/>
</dbReference>
<dbReference type="SMART" id="SM00327">
    <property type="entry name" value="VWA"/>
    <property type="match status" value="1"/>
</dbReference>
<evidence type="ECO:0000313" key="7">
    <source>
        <dbReference type="EMBL" id="GLI35701.1"/>
    </source>
</evidence>
<evidence type="ECO:0000256" key="4">
    <source>
        <dbReference type="ARBA" id="ARBA00023136"/>
    </source>
</evidence>
<evidence type="ECO:0000256" key="2">
    <source>
        <dbReference type="ARBA" id="ARBA00022692"/>
    </source>
</evidence>
<keyword evidence="4 5" id="KW-0472">Membrane</keyword>
<gene>
    <name evidence="7" type="ORF">DAMNIGENAA_31340</name>
</gene>
<evidence type="ECO:0000256" key="1">
    <source>
        <dbReference type="ARBA" id="ARBA00022475"/>
    </source>
</evidence>
<accession>A0A9W6LAB0</accession>
<proteinExistence type="predicted"/>
<feature type="transmembrane region" description="Helical" evidence="5">
    <location>
        <begin position="62"/>
        <end position="80"/>
    </location>
</feature>
<protein>
    <recommendedName>
        <fullName evidence="6">VWFA domain-containing protein</fullName>
    </recommendedName>
</protein>
<dbReference type="Gene3D" id="3.40.50.410">
    <property type="entry name" value="von Willebrand factor, type A domain"/>
    <property type="match status" value="1"/>
</dbReference>
<evidence type="ECO:0000259" key="6">
    <source>
        <dbReference type="PROSITE" id="PS50234"/>
    </source>
</evidence>
<evidence type="ECO:0000313" key="8">
    <source>
        <dbReference type="Proteomes" id="UP001144372"/>
    </source>
</evidence>
<feature type="domain" description="VWFA" evidence="6">
    <location>
        <begin position="93"/>
        <end position="272"/>
    </location>
</feature>
<dbReference type="AlphaFoldDB" id="A0A9W6LAB0"/>
<dbReference type="PROSITE" id="PS50234">
    <property type="entry name" value="VWFA"/>
    <property type="match status" value="1"/>
</dbReference>
<comment type="caution">
    <text evidence="7">The sequence shown here is derived from an EMBL/GenBank/DDBJ whole genome shotgun (WGS) entry which is preliminary data.</text>
</comment>
<dbReference type="PANTHER" id="PTHR22550:SF5">
    <property type="entry name" value="LEUCINE ZIPPER PROTEIN 4"/>
    <property type="match status" value="1"/>
</dbReference>
<reference evidence="7" key="1">
    <citation type="submission" date="2022-12" db="EMBL/GenBank/DDBJ databases">
        <title>Reference genome sequencing for broad-spectrum identification of bacterial and archaeal isolates by mass spectrometry.</title>
        <authorList>
            <person name="Sekiguchi Y."/>
            <person name="Tourlousse D.M."/>
        </authorList>
    </citation>
    <scope>NUCLEOTIDE SEQUENCE</scope>
    <source>
        <strain evidence="7">ASRB1</strain>
    </source>
</reference>
<sequence length="341" mass="38826">MNEMHLGSPEMLYLLWLLPFLAGIYLYRFHKKDEALKKFAEIPLLKHINAAVSRGRQWGKGVLVLFAVLFIVASLTRPQWNPRPEKIERKGRDVAILLDVSKSMLAEDLKPNRLERSKLAIQDLLDRLQGDRVALIAFAGNAAVKCPLTQDYGFFRLMLNDIGVESIERGGTHIGDALRKTLDEVFSDRLKRFKDVILITDGEDHDSFPVEAAKEAGERGIRIIAIGLGDEKEGQRIPILNEKGERTFLRYHGQEVWTKLDAETLRKMVDATPGGRYLNVATGTFDLGSIYEKLVAGAEKTQLESVTIKRYEEKFQIFLAVALVLLFLEPWISERRREDHK</sequence>
<evidence type="ECO:0000256" key="3">
    <source>
        <dbReference type="ARBA" id="ARBA00022989"/>
    </source>
</evidence>
<dbReference type="InterPro" id="IPR002035">
    <property type="entry name" value="VWF_A"/>
</dbReference>
<organism evidence="7 8">
    <name type="scientific">Desulforhabdus amnigena</name>
    <dbReference type="NCBI Taxonomy" id="40218"/>
    <lineage>
        <taxon>Bacteria</taxon>
        <taxon>Pseudomonadati</taxon>
        <taxon>Thermodesulfobacteriota</taxon>
        <taxon>Syntrophobacteria</taxon>
        <taxon>Syntrophobacterales</taxon>
        <taxon>Syntrophobacteraceae</taxon>
        <taxon>Desulforhabdus</taxon>
    </lineage>
</organism>
<name>A0A9W6LAB0_9BACT</name>
<keyword evidence="3 5" id="KW-1133">Transmembrane helix</keyword>
<dbReference type="Proteomes" id="UP001144372">
    <property type="component" value="Unassembled WGS sequence"/>
</dbReference>
<feature type="transmembrane region" description="Helical" evidence="5">
    <location>
        <begin position="12"/>
        <end position="29"/>
    </location>
</feature>
<keyword evidence="2 5" id="KW-0812">Transmembrane</keyword>
<keyword evidence="1" id="KW-1003">Cell membrane</keyword>
<dbReference type="PANTHER" id="PTHR22550">
    <property type="entry name" value="SPORE GERMINATION PROTEIN"/>
    <property type="match status" value="1"/>
</dbReference>
<dbReference type="RefSeq" id="WP_281795709.1">
    <property type="nucleotide sequence ID" value="NZ_BSDR01000001.1"/>
</dbReference>
<evidence type="ECO:0000256" key="5">
    <source>
        <dbReference type="SAM" id="Phobius"/>
    </source>
</evidence>
<dbReference type="InterPro" id="IPR050768">
    <property type="entry name" value="UPF0353/GerABKA_families"/>
</dbReference>